<feature type="compositionally biased region" description="Basic residues" evidence="1">
    <location>
        <begin position="52"/>
        <end position="62"/>
    </location>
</feature>
<dbReference type="eggNOG" id="ENOG502QPV8">
    <property type="taxonomic scope" value="Eukaryota"/>
</dbReference>
<accession>B8CDB5</accession>
<dbReference type="PANTHER" id="PTHR34689">
    <property type="entry name" value="NUCLEIC ACID-BINDING PROTEIN"/>
    <property type="match status" value="1"/>
</dbReference>
<dbReference type="PANTHER" id="PTHR34689:SF1">
    <property type="entry name" value="NUCLEIC ACID-BINDING PROTEIN"/>
    <property type="match status" value="1"/>
</dbReference>
<dbReference type="EMBL" id="CM000650">
    <property type="protein sequence ID" value="EED88477.1"/>
    <property type="molecule type" value="Genomic_DNA"/>
</dbReference>
<dbReference type="PaxDb" id="35128-Thaps10236"/>
<organism evidence="2 3">
    <name type="scientific">Thalassiosira pseudonana</name>
    <name type="common">Marine diatom</name>
    <name type="synonym">Cyclotella nana</name>
    <dbReference type="NCBI Taxonomy" id="35128"/>
    <lineage>
        <taxon>Eukaryota</taxon>
        <taxon>Sar</taxon>
        <taxon>Stramenopiles</taxon>
        <taxon>Ochrophyta</taxon>
        <taxon>Bacillariophyta</taxon>
        <taxon>Coscinodiscophyceae</taxon>
        <taxon>Thalassiosirophycidae</taxon>
        <taxon>Thalassiosirales</taxon>
        <taxon>Thalassiosiraceae</taxon>
        <taxon>Thalassiosira</taxon>
    </lineage>
</organism>
<reference evidence="2 3" key="1">
    <citation type="journal article" date="2004" name="Science">
        <title>The genome of the diatom Thalassiosira pseudonana: ecology, evolution, and metabolism.</title>
        <authorList>
            <person name="Armbrust E.V."/>
            <person name="Berges J.A."/>
            <person name="Bowler C."/>
            <person name="Green B.R."/>
            <person name="Martinez D."/>
            <person name="Putnam N.H."/>
            <person name="Zhou S."/>
            <person name="Allen A.E."/>
            <person name="Apt K.E."/>
            <person name="Bechner M."/>
            <person name="Brzezinski M.A."/>
            <person name="Chaal B.K."/>
            <person name="Chiovitti A."/>
            <person name="Davis A.K."/>
            <person name="Demarest M.S."/>
            <person name="Detter J.C."/>
            <person name="Glavina T."/>
            <person name="Goodstein D."/>
            <person name="Hadi M.Z."/>
            <person name="Hellsten U."/>
            <person name="Hildebrand M."/>
            <person name="Jenkins B.D."/>
            <person name="Jurka J."/>
            <person name="Kapitonov V.V."/>
            <person name="Kroger N."/>
            <person name="Lau W.W."/>
            <person name="Lane T.W."/>
            <person name="Larimer F.W."/>
            <person name="Lippmeier J.C."/>
            <person name="Lucas S."/>
            <person name="Medina M."/>
            <person name="Montsant A."/>
            <person name="Obornik M."/>
            <person name="Parker M.S."/>
            <person name="Palenik B."/>
            <person name="Pazour G.J."/>
            <person name="Richardson P.M."/>
            <person name="Rynearson T.A."/>
            <person name="Saito M.A."/>
            <person name="Schwartz D.C."/>
            <person name="Thamatrakoln K."/>
            <person name="Valentin K."/>
            <person name="Vardi A."/>
            <person name="Wilkerson F.P."/>
            <person name="Rokhsar D.S."/>
        </authorList>
    </citation>
    <scope>NUCLEOTIDE SEQUENCE [LARGE SCALE GENOMIC DNA]</scope>
    <source>
        <strain evidence="2 3">CCMP1335</strain>
    </source>
</reference>
<dbReference type="InParanoid" id="B8CDB5"/>
<reference evidence="2 3" key="2">
    <citation type="journal article" date="2008" name="Nature">
        <title>The Phaeodactylum genome reveals the evolutionary history of diatom genomes.</title>
        <authorList>
            <person name="Bowler C."/>
            <person name="Allen A.E."/>
            <person name="Badger J.H."/>
            <person name="Grimwood J."/>
            <person name="Jabbari K."/>
            <person name="Kuo A."/>
            <person name="Maheswari U."/>
            <person name="Martens C."/>
            <person name="Maumus F."/>
            <person name="Otillar R.P."/>
            <person name="Rayko E."/>
            <person name="Salamov A."/>
            <person name="Vandepoele K."/>
            <person name="Beszteri B."/>
            <person name="Gruber A."/>
            <person name="Heijde M."/>
            <person name="Katinka M."/>
            <person name="Mock T."/>
            <person name="Valentin K."/>
            <person name="Verret F."/>
            <person name="Berges J.A."/>
            <person name="Brownlee C."/>
            <person name="Cadoret J.P."/>
            <person name="Chiovitti A."/>
            <person name="Choi C.J."/>
            <person name="Coesel S."/>
            <person name="De Martino A."/>
            <person name="Detter J.C."/>
            <person name="Durkin C."/>
            <person name="Falciatore A."/>
            <person name="Fournet J."/>
            <person name="Haruta M."/>
            <person name="Huysman M.J."/>
            <person name="Jenkins B.D."/>
            <person name="Jiroutova K."/>
            <person name="Jorgensen R.E."/>
            <person name="Joubert Y."/>
            <person name="Kaplan A."/>
            <person name="Kroger N."/>
            <person name="Kroth P.G."/>
            <person name="La Roche J."/>
            <person name="Lindquist E."/>
            <person name="Lommer M."/>
            <person name="Martin-Jezequel V."/>
            <person name="Lopez P.J."/>
            <person name="Lucas S."/>
            <person name="Mangogna M."/>
            <person name="McGinnis K."/>
            <person name="Medlin L.K."/>
            <person name="Montsant A."/>
            <person name="Oudot-Le Secq M.P."/>
            <person name="Napoli C."/>
            <person name="Obornik M."/>
            <person name="Parker M.S."/>
            <person name="Petit J.L."/>
            <person name="Porcel B.M."/>
            <person name="Poulsen N."/>
            <person name="Robison M."/>
            <person name="Rychlewski L."/>
            <person name="Rynearson T.A."/>
            <person name="Schmutz J."/>
            <person name="Shapiro H."/>
            <person name="Siaut M."/>
            <person name="Stanley M."/>
            <person name="Sussman M.R."/>
            <person name="Taylor A.R."/>
            <person name="Vardi A."/>
            <person name="von Dassow P."/>
            <person name="Vyverman W."/>
            <person name="Willis A."/>
            <person name="Wyrwicz L.S."/>
            <person name="Rokhsar D.S."/>
            <person name="Weissenbach J."/>
            <person name="Armbrust E.V."/>
            <person name="Green B.R."/>
            <person name="Van de Peer Y."/>
            <person name="Grigoriev I.V."/>
        </authorList>
    </citation>
    <scope>NUCLEOTIDE SEQUENCE [LARGE SCALE GENOMIC DNA]</scope>
    <source>
        <strain evidence="2 3">CCMP1335</strain>
    </source>
</reference>
<protein>
    <submittedName>
        <fullName evidence="2">Uncharacterized protein</fullName>
    </submittedName>
</protein>
<feature type="compositionally biased region" description="Basic residues" evidence="1">
    <location>
        <begin position="108"/>
        <end position="148"/>
    </location>
</feature>
<name>B8CDB5_THAPS</name>
<feature type="region of interest" description="Disordered" evidence="1">
    <location>
        <begin position="276"/>
        <end position="365"/>
    </location>
</feature>
<dbReference type="GeneID" id="7443956"/>
<dbReference type="RefSeq" id="XP_002294122.1">
    <property type="nucleotide sequence ID" value="XM_002294086.1"/>
</dbReference>
<dbReference type="AlphaFoldDB" id="B8CDB5"/>
<dbReference type="HOGENOM" id="CLU_759703_0_0_1"/>
<feature type="compositionally biased region" description="Basic residues" evidence="1">
    <location>
        <begin position="73"/>
        <end position="95"/>
    </location>
</feature>
<dbReference type="OMA" id="TMPHEKY"/>
<evidence type="ECO:0000313" key="2">
    <source>
        <dbReference type="EMBL" id="EED88477.1"/>
    </source>
</evidence>
<dbReference type="KEGG" id="tps:THAPSDRAFT_10236"/>
<feature type="region of interest" description="Disordered" evidence="1">
    <location>
        <begin position="1"/>
        <end position="187"/>
    </location>
</feature>
<feature type="compositionally biased region" description="Basic and acidic residues" evidence="1">
    <location>
        <begin position="1"/>
        <end position="32"/>
    </location>
</feature>
<feature type="compositionally biased region" description="Basic and acidic residues" evidence="1">
    <location>
        <begin position="325"/>
        <end position="365"/>
    </location>
</feature>
<evidence type="ECO:0000256" key="1">
    <source>
        <dbReference type="SAM" id="MobiDB-lite"/>
    </source>
</evidence>
<evidence type="ECO:0000313" key="3">
    <source>
        <dbReference type="Proteomes" id="UP000001449"/>
    </source>
</evidence>
<dbReference type="STRING" id="35128.B8CDB5"/>
<gene>
    <name evidence="2" type="ORF">THAPSDRAFT_10236</name>
</gene>
<proteinExistence type="predicted"/>
<sequence>MGRDDDRQRYQNEEDERERNRRAVMERKRQWEVADSENDASDDGGGDGSSDKRKHRRSKSRSPSRSDDDSRDGRRHSKKHKKKHHRRRSRSRSRSSSRSDDGDDSREHSRRHKKDKKRHKHKHHKSSRDRKKRRHKDSSSSKKHKKEHSSRGRSSERHQDDDASCSSSSLSDNERAILEKGTRQQSGMNTLCSSAAAFGKYGIISYPSDFHKESIRRSFEIWLAEVKAIPSFNGSKHELMEYFKEYAEDFNTGTMPHEKYYNYDKWEMEEYERKKREAAAKASGGTETNNTSIALDEFQHREQMAQRAKQKKLEELKRVQQSMTAEKREEMKNQARLKHELAVAYKTGDEEARKRLQKRLEPEEK</sequence>
<feature type="compositionally biased region" description="Basic and acidic residues" evidence="1">
    <location>
        <begin position="149"/>
        <end position="161"/>
    </location>
</feature>
<feature type="compositionally biased region" description="Acidic residues" evidence="1">
    <location>
        <begin position="34"/>
        <end position="45"/>
    </location>
</feature>
<feature type="compositionally biased region" description="Basic and acidic residues" evidence="1">
    <location>
        <begin position="172"/>
        <end position="182"/>
    </location>
</feature>
<keyword evidence="3" id="KW-1185">Reference proteome</keyword>
<dbReference type="Proteomes" id="UP000001449">
    <property type="component" value="Chromosome 15"/>
</dbReference>